<dbReference type="PROSITE" id="PS51257">
    <property type="entry name" value="PROKAR_LIPOPROTEIN"/>
    <property type="match status" value="1"/>
</dbReference>
<dbReference type="OrthoDB" id="2082473at2"/>
<keyword evidence="2" id="KW-1185">Reference proteome</keyword>
<protein>
    <recommendedName>
        <fullName evidence="3">Photosynthesis system II assembly factor Ycf48/Hcf136-like domain-containing protein</fullName>
    </recommendedName>
</protein>
<organism evidence="1 2">
    <name type="scientific">Aquiflexum balticum DSM 16537</name>
    <dbReference type="NCBI Taxonomy" id="758820"/>
    <lineage>
        <taxon>Bacteria</taxon>
        <taxon>Pseudomonadati</taxon>
        <taxon>Bacteroidota</taxon>
        <taxon>Cytophagia</taxon>
        <taxon>Cytophagales</taxon>
        <taxon>Cyclobacteriaceae</taxon>
        <taxon>Aquiflexum</taxon>
    </lineage>
</organism>
<dbReference type="RefSeq" id="WP_157370164.1">
    <property type="nucleotide sequence ID" value="NZ_LT838813.1"/>
</dbReference>
<dbReference type="EMBL" id="LT838813">
    <property type="protein sequence ID" value="SMD44238.1"/>
    <property type="molecule type" value="Genomic_DNA"/>
</dbReference>
<evidence type="ECO:0000313" key="1">
    <source>
        <dbReference type="EMBL" id="SMD44238.1"/>
    </source>
</evidence>
<proteinExistence type="predicted"/>
<accession>A0A1W2H6I9</accession>
<dbReference type="AlphaFoldDB" id="A0A1W2H6I9"/>
<sequence length="440" mass="47995">MLRKIARWNFGFLIVLMAACSKGDESIPPINPKPDGVFTISELMFHPDKIPIKTSEPTFSIAGTLNYKNASDGVKSLRLTSSAGFDTTLNLQGLATATNGTIVGDFILTRPDVPVQFSFEVALTDGKGRTSNKLSGAITIAIDDSGMSWYDHTIDPYVNFNDLGYFNDMFVAVTSAGTICTSPDGIHWENHILPNSSPMNYPLRGITFSGSQYIAVGDNGTIFTSPNGIDWTNRSLPDNENFNTLYSVASNADIIVAVGENAVPVGRIDILTSIDGVSWTRNSFSENRSELRSVIWTGNRFVAVGFGRTEEFGYPLLLTSLDGVNWSDISNTNRKGSFIYDVIQSGEKTIAIGTNIVVIGDIDGNWTWHDIPENVFVYSLAWSGNKLIGVGNGIFTSNDGLNWTQRHPGNNLSDNYECVVWGKDKFVAAGKEYSKVTISP</sequence>
<gene>
    <name evidence="1" type="ORF">SAMN00777080_2858</name>
</gene>
<reference evidence="2" key="1">
    <citation type="submission" date="2017-04" db="EMBL/GenBank/DDBJ databases">
        <authorList>
            <person name="Varghese N."/>
            <person name="Submissions S."/>
        </authorList>
    </citation>
    <scope>NUCLEOTIDE SEQUENCE [LARGE SCALE GENOMIC DNA]</scope>
    <source>
        <strain evidence="2">DSM 16537</strain>
    </source>
</reference>
<name>A0A1W2H6I9_9BACT</name>
<dbReference type="Proteomes" id="UP000192333">
    <property type="component" value="Chromosome I"/>
</dbReference>
<dbReference type="SUPFAM" id="SSF110296">
    <property type="entry name" value="Oligoxyloglucan reducing end-specific cellobiohydrolase"/>
    <property type="match status" value="1"/>
</dbReference>
<evidence type="ECO:0000313" key="2">
    <source>
        <dbReference type="Proteomes" id="UP000192333"/>
    </source>
</evidence>
<evidence type="ECO:0008006" key="3">
    <source>
        <dbReference type="Google" id="ProtNLM"/>
    </source>
</evidence>